<evidence type="ECO:0000259" key="1">
    <source>
        <dbReference type="Pfam" id="PF07812"/>
    </source>
</evidence>
<accession>A0A316EIC7</accession>
<sequence>MADLLFLGPSLPAAEAAALLPGARILPPVGHGDLLRLAPGPGDRVLIVDGFFMHRPPVRHREILLLLERGVTVAGSSSMGALRAAELWRYGMRGVGDVFALYRDGVVTGDHEVAVVHGLDEDGYRPLSEPLVNIRIAVRDATRAGAIGPDEGAAILAAAAELPFRLLTWRSLALHAGAAMDRLQLWLADHPVDAKADDARRLLRAAAAGDPALCPAGPADEPVRHVHTTYLEGWRSRYEQTKGVSELELLVTLRVLHPQFAELHRARVLAGFSGARPDDPGLEQLALSAAGRLGRGIPVPDGSWLTRDETALPAAEATLRLLVRSLGTAETRQISVAMIPPELRRDDVLAVARQVVVTAKAIQANLSRRQGRPARFRAQVADAVLAAQWGCDPAGLTAAAWDRGFRDREQLRELAGFLIGYLRVLRAPWFPPTRPLEVVHQ</sequence>
<dbReference type="EMBL" id="QGGR01000045">
    <property type="protein sequence ID" value="PWK29582.1"/>
    <property type="molecule type" value="Genomic_DNA"/>
</dbReference>
<organism evidence="2 3">
    <name type="scientific">Actinoplanes xinjiangensis</name>
    <dbReference type="NCBI Taxonomy" id="512350"/>
    <lineage>
        <taxon>Bacteria</taxon>
        <taxon>Bacillati</taxon>
        <taxon>Actinomycetota</taxon>
        <taxon>Actinomycetes</taxon>
        <taxon>Micromonosporales</taxon>
        <taxon>Micromonosporaceae</taxon>
        <taxon>Actinoplanes</taxon>
    </lineage>
</organism>
<reference evidence="2 3" key="1">
    <citation type="submission" date="2018-05" db="EMBL/GenBank/DDBJ databases">
        <title>Genomic Encyclopedia of Archaeal and Bacterial Type Strains, Phase II (KMG-II): from individual species to whole genera.</title>
        <authorList>
            <person name="Goeker M."/>
        </authorList>
    </citation>
    <scope>NUCLEOTIDE SEQUENCE [LARGE SCALE GENOMIC DNA]</scope>
    <source>
        <strain evidence="2 3">DSM 45184</strain>
    </source>
</reference>
<dbReference type="RefSeq" id="WP_109602956.1">
    <property type="nucleotide sequence ID" value="NZ_BONA01000108.1"/>
</dbReference>
<dbReference type="InterPro" id="IPR012924">
    <property type="entry name" value="TfuA_core"/>
</dbReference>
<keyword evidence="3" id="KW-1185">Reference proteome</keyword>
<dbReference type="Proteomes" id="UP000245697">
    <property type="component" value="Unassembled WGS sequence"/>
</dbReference>
<proteinExistence type="predicted"/>
<gene>
    <name evidence="2" type="ORF">BC793_14515</name>
</gene>
<dbReference type="OrthoDB" id="118811at2"/>
<name>A0A316EIC7_9ACTN</name>
<comment type="caution">
    <text evidence="2">The sequence shown here is derived from an EMBL/GenBank/DDBJ whole genome shotgun (WGS) entry which is preliminary data.</text>
</comment>
<evidence type="ECO:0000313" key="2">
    <source>
        <dbReference type="EMBL" id="PWK29582.1"/>
    </source>
</evidence>
<evidence type="ECO:0000313" key="3">
    <source>
        <dbReference type="Proteomes" id="UP000245697"/>
    </source>
</evidence>
<dbReference type="Pfam" id="PF07812">
    <property type="entry name" value="TfuA"/>
    <property type="match status" value="1"/>
</dbReference>
<dbReference type="AlphaFoldDB" id="A0A316EIC7"/>
<feature type="domain" description="TfuA-like core" evidence="1">
    <location>
        <begin position="49"/>
        <end position="165"/>
    </location>
</feature>
<protein>
    <recommendedName>
        <fullName evidence="1">TfuA-like core domain-containing protein</fullName>
    </recommendedName>
</protein>